<gene>
    <name evidence="2" type="ORF">CK620_09280</name>
    <name evidence="3" type="ORF">CK621_07210</name>
    <name evidence="4" type="ORF">CLI92_09690</name>
</gene>
<dbReference type="GeneID" id="93873864"/>
<dbReference type="InterPro" id="IPR036812">
    <property type="entry name" value="NAD(P)_OxRdtase_dom_sf"/>
</dbReference>
<accession>A0A2A2T400</accession>
<dbReference type="SUPFAM" id="SSF51430">
    <property type="entry name" value="NAD(P)-linked oxidoreductase"/>
    <property type="match status" value="1"/>
</dbReference>
<evidence type="ECO:0000313" key="4">
    <source>
        <dbReference type="EMBL" id="PAX16296.1"/>
    </source>
</evidence>
<sequence>MSPTSIELGLGLLSIGRHWGVRNAPPPPHEVALRLLQRAIASNIRYFDTAPAYGDSEKILGTFLSELPKKERNQIIILTKVGELWQSENRTTQVCHKADKMRRSIDLSLERLTKIDVLQIHKTNPEVLRSTDLLKSIQYAKDLGISSFGASVSDLPTAELAIQTGLFEWLQFPFNANNIIFSNIFHKLAKNNMKALINRPLAMGQLAAPDQIKRAFAFILNSPLPTGSVILTGTGSPMHLQENIDAFSRLTS</sequence>
<evidence type="ECO:0000313" key="3">
    <source>
        <dbReference type="EMBL" id="PAT42818.1"/>
    </source>
</evidence>
<dbReference type="RefSeq" id="WP_095542109.1">
    <property type="nucleotide sequence ID" value="NZ_CP156659.1"/>
</dbReference>
<protein>
    <recommendedName>
        <fullName evidence="1">NADP-dependent oxidoreductase domain-containing protein</fullName>
    </recommendedName>
</protein>
<dbReference type="InterPro" id="IPR053135">
    <property type="entry name" value="AKR2_Oxidoreductase"/>
</dbReference>
<dbReference type="EMBL" id="NTBI01000008">
    <property type="protein sequence ID" value="PAX16296.1"/>
    <property type="molecule type" value="Genomic_DNA"/>
</dbReference>
<organism evidence="4 5">
    <name type="scientific">Vandammella animalimorsus</name>
    <dbReference type="NCBI Taxonomy" id="2029117"/>
    <lineage>
        <taxon>Bacteria</taxon>
        <taxon>Pseudomonadati</taxon>
        <taxon>Pseudomonadota</taxon>
        <taxon>Betaproteobacteria</taxon>
        <taxon>Burkholderiales</taxon>
        <taxon>Comamonadaceae</taxon>
        <taxon>Vandammella</taxon>
    </lineage>
</organism>
<comment type="caution">
    <text evidence="4">The sequence shown here is derived from an EMBL/GenBank/DDBJ whole genome shotgun (WGS) entry which is preliminary data.</text>
</comment>
<evidence type="ECO:0000313" key="2">
    <source>
        <dbReference type="EMBL" id="PAT34394.1"/>
    </source>
</evidence>
<dbReference type="Proteomes" id="UP000217780">
    <property type="component" value="Unassembled WGS sequence"/>
</dbReference>
<proteinExistence type="predicted"/>
<dbReference type="Pfam" id="PF00248">
    <property type="entry name" value="Aldo_ket_red"/>
    <property type="match status" value="1"/>
</dbReference>
<dbReference type="Gene3D" id="3.20.20.100">
    <property type="entry name" value="NADP-dependent oxidoreductase domain"/>
    <property type="match status" value="1"/>
</dbReference>
<feature type="domain" description="NADP-dependent oxidoreductase" evidence="1">
    <location>
        <begin position="7"/>
        <end position="207"/>
    </location>
</feature>
<dbReference type="EMBL" id="NSJF01000004">
    <property type="protein sequence ID" value="PAT34394.1"/>
    <property type="molecule type" value="Genomic_DNA"/>
</dbReference>
<evidence type="ECO:0000313" key="7">
    <source>
        <dbReference type="Proteomes" id="UP000218439"/>
    </source>
</evidence>
<dbReference type="InterPro" id="IPR023210">
    <property type="entry name" value="NADP_OxRdtase_dom"/>
</dbReference>
<name>A0A2A2T400_9BURK</name>
<evidence type="ECO:0000313" key="6">
    <source>
        <dbReference type="Proteomes" id="UP000217999"/>
    </source>
</evidence>
<dbReference type="PANTHER" id="PTHR43312:SF1">
    <property type="entry name" value="NADP-DEPENDENT OXIDOREDUCTASE DOMAIN-CONTAINING PROTEIN"/>
    <property type="match status" value="1"/>
</dbReference>
<accession>A0A2A2A9J5</accession>
<reference evidence="5 6" key="1">
    <citation type="submission" date="2017-08" db="EMBL/GenBank/DDBJ databases">
        <title>WGS of Clinical strains of the CDC Group NO-1 linked to zoonotic infections in humans.</title>
        <authorList>
            <person name="Bernier A.-M."/>
            <person name="Bernard K."/>
        </authorList>
    </citation>
    <scope>NUCLEOTIDE SEQUENCE [LARGE SCALE GENOMIC DNA]</scope>
    <source>
        <strain evidence="2 6">NML03-0146</strain>
        <strain evidence="3 7">NML120219</strain>
        <strain evidence="4 5">NML91-0035</strain>
    </source>
</reference>
<dbReference type="EMBL" id="NSJE01000009">
    <property type="protein sequence ID" value="PAT42818.1"/>
    <property type="molecule type" value="Genomic_DNA"/>
</dbReference>
<dbReference type="PANTHER" id="PTHR43312">
    <property type="entry name" value="D-THREO-ALDOSE 1-DEHYDROGENASE"/>
    <property type="match status" value="1"/>
</dbReference>
<evidence type="ECO:0000313" key="5">
    <source>
        <dbReference type="Proteomes" id="UP000217780"/>
    </source>
</evidence>
<accession>A0A2A2AYK0</accession>
<dbReference type="AlphaFoldDB" id="A0A2A2T400"/>
<dbReference type="Proteomes" id="UP000218439">
    <property type="component" value="Unassembled WGS sequence"/>
</dbReference>
<dbReference type="Proteomes" id="UP000217999">
    <property type="component" value="Unassembled WGS sequence"/>
</dbReference>
<evidence type="ECO:0000259" key="1">
    <source>
        <dbReference type="Pfam" id="PF00248"/>
    </source>
</evidence>
<dbReference type="CDD" id="cd19095">
    <property type="entry name" value="AKR_PA4992-like"/>
    <property type="match status" value="1"/>
</dbReference>